<feature type="compositionally biased region" description="Low complexity" evidence="1">
    <location>
        <begin position="19"/>
        <end position="35"/>
    </location>
</feature>
<dbReference type="Gene3D" id="1.20.120.20">
    <property type="entry name" value="Apolipoprotein"/>
    <property type="match status" value="1"/>
</dbReference>
<evidence type="ECO:0000256" key="1">
    <source>
        <dbReference type="SAM" id="MobiDB-lite"/>
    </source>
</evidence>
<gene>
    <name evidence="2" type="ORF">CTAM01_02290</name>
</gene>
<organism evidence="2 3">
    <name type="scientific">Colletotrichum tamarilloi</name>
    <dbReference type="NCBI Taxonomy" id="1209934"/>
    <lineage>
        <taxon>Eukaryota</taxon>
        <taxon>Fungi</taxon>
        <taxon>Dikarya</taxon>
        <taxon>Ascomycota</taxon>
        <taxon>Pezizomycotina</taxon>
        <taxon>Sordariomycetes</taxon>
        <taxon>Hypocreomycetidae</taxon>
        <taxon>Glomerellales</taxon>
        <taxon>Glomerellaceae</taxon>
        <taxon>Colletotrichum</taxon>
        <taxon>Colletotrichum acutatum species complex</taxon>
    </lineage>
</organism>
<name>A0ABQ9RNF3_9PEZI</name>
<comment type="caution">
    <text evidence="2">The sequence shown here is derived from an EMBL/GenBank/DDBJ whole genome shotgun (WGS) entry which is preliminary data.</text>
</comment>
<reference evidence="2 3" key="1">
    <citation type="submission" date="2016-10" db="EMBL/GenBank/DDBJ databases">
        <title>The genome sequence of Colletotrichum fioriniae PJ7.</title>
        <authorList>
            <person name="Baroncelli R."/>
        </authorList>
    </citation>
    <scope>NUCLEOTIDE SEQUENCE [LARGE SCALE GENOMIC DNA]</scope>
    <source>
        <strain evidence="2 3">Tom-12</strain>
    </source>
</reference>
<evidence type="ECO:0000313" key="2">
    <source>
        <dbReference type="EMBL" id="KAK1508504.1"/>
    </source>
</evidence>
<protein>
    <submittedName>
        <fullName evidence="2">Uncharacterized protein</fullName>
    </submittedName>
</protein>
<feature type="compositionally biased region" description="Polar residues" evidence="1">
    <location>
        <begin position="36"/>
        <end position="53"/>
    </location>
</feature>
<proteinExistence type="predicted"/>
<sequence length="460" mass="49659">MSASPLSPDADMGSHWELSSGASSPRSGTSSNTNSLFSSPDSPTDTEVSFPTTENEDTEKSSSLAQAHFVVTPSFANYVLVGNTPYAPGHIQAMAQTVSAARKTGEFPKSDSAAEEPRTIIEDYQHLKRLRDARGDPAAPPSDQYNILKVDIARRIKARDEMQGAPANFQEVDHRLQNWMSSINKEARMLEITQAALQRKGINNPTQDDLDAIAEEFMQIAERTLLDVANPLRMNATRMEGNMSRFDNQLDGFDGAMTAQLNNLASIMSTLQSTMGTSMEAVTTAMDTSAEAMSSAMGTSAEAMSTAMGAQINTLNTVLATQGNTFNGSLSMLNTALGMVQTDLNRLTTNLPAIIAAAVQAAIKEQLSPLPQQHFPSKQRQSNYDQPPGYATATRVPQYQVSGGELYDGSARLAASAVQVSGQKYEKGCIMGSQSTKSRFRRFLRTITGRKQSNKEAGSK</sequence>
<dbReference type="RefSeq" id="XP_060386962.1">
    <property type="nucleotide sequence ID" value="XM_060518329.1"/>
</dbReference>
<keyword evidence="3" id="KW-1185">Reference proteome</keyword>
<feature type="region of interest" description="Disordered" evidence="1">
    <location>
        <begin position="1"/>
        <end position="61"/>
    </location>
</feature>
<accession>A0ABQ9RNF3</accession>
<evidence type="ECO:0000313" key="3">
    <source>
        <dbReference type="Proteomes" id="UP001227543"/>
    </source>
</evidence>
<dbReference type="Proteomes" id="UP001227543">
    <property type="component" value="Unassembled WGS sequence"/>
</dbReference>
<dbReference type="GeneID" id="85402567"/>
<dbReference type="EMBL" id="MLFU01000005">
    <property type="protein sequence ID" value="KAK1508504.1"/>
    <property type="molecule type" value="Genomic_DNA"/>
</dbReference>